<keyword evidence="5 12" id="KW-0520">NAD</keyword>
<comment type="subunit">
    <text evidence="2">Homotetramer.</text>
</comment>
<feature type="active site" description="Proton acceptor" evidence="8">
    <location>
        <position position="244"/>
    </location>
</feature>
<feature type="active site" description="Proton donor" evidence="8">
    <location>
        <position position="166"/>
    </location>
</feature>
<dbReference type="Pfam" id="PF11975">
    <property type="entry name" value="Glyco_hydro_4C"/>
    <property type="match status" value="1"/>
</dbReference>
<dbReference type="GO" id="GO:0016616">
    <property type="term" value="F:oxidoreductase activity, acting on the CH-OH group of donors, NAD or NADP as acceptor"/>
    <property type="evidence" value="ECO:0007669"/>
    <property type="project" value="InterPro"/>
</dbReference>
<dbReference type="GO" id="GO:0008706">
    <property type="term" value="F:6-phospho-beta-glucosidase activity"/>
    <property type="evidence" value="ECO:0007669"/>
    <property type="project" value="UniProtKB-EC"/>
</dbReference>
<accession>A0A4P6LV82</accession>
<evidence type="ECO:0000259" key="13">
    <source>
        <dbReference type="Pfam" id="PF11975"/>
    </source>
</evidence>
<reference evidence="14 15" key="1">
    <citation type="submission" date="2019-01" db="EMBL/GenBank/DDBJ databases">
        <title>PMF-metabolizing Aryl O-demethylase.</title>
        <authorList>
            <person name="Kim M."/>
        </authorList>
    </citation>
    <scope>NUCLEOTIDE SEQUENCE [LARGE SCALE GENOMIC DNA]</scope>
    <source>
        <strain evidence="14 15">PMF1</strain>
    </source>
</reference>
<comment type="similarity">
    <text evidence="1 12">Belongs to the glycosyl hydrolase 4 family.</text>
</comment>
<feature type="binding site" evidence="10">
    <location>
        <position position="195"/>
    </location>
    <ligand>
        <name>Mn(2+)</name>
        <dbReference type="ChEBI" id="CHEBI:29035"/>
    </ligand>
</feature>
<evidence type="ECO:0000256" key="11">
    <source>
        <dbReference type="PIRSR" id="PIRSR601088-4"/>
    </source>
</evidence>
<dbReference type="PROSITE" id="PS01324">
    <property type="entry name" value="GLYCOSYL_HYDROL_F4"/>
    <property type="match status" value="1"/>
</dbReference>
<protein>
    <submittedName>
        <fullName evidence="14">6-phospho-beta-glucosidase</fullName>
        <ecNumber evidence="14">3.2.1.86</ecNumber>
    </submittedName>
</protein>
<evidence type="ECO:0000256" key="10">
    <source>
        <dbReference type="PIRSR" id="PIRSR601088-3"/>
    </source>
</evidence>
<dbReference type="InterPro" id="IPR015955">
    <property type="entry name" value="Lactate_DH/Glyco_Ohase_4_C"/>
</dbReference>
<evidence type="ECO:0000313" key="14">
    <source>
        <dbReference type="EMBL" id="QBE96364.1"/>
    </source>
</evidence>
<comment type="cofactor">
    <cofactor evidence="12">
        <name>NAD(+)</name>
        <dbReference type="ChEBI" id="CHEBI:57540"/>
    </cofactor>
    <text evidence="12">Binds 1 NAD(+) per subunit.</text>
</comment>
<keyword evidence="10" id="KW-0408">Iron</keyword>
<dbReference type="SUPFAM" id="SSF51735">
    <property type="entry name" value="NAD(P)-binding Rossmann-fold domains"/>
    <property type="match status" value="1"/>
</dbReference>
<name>A0A4P6LV82_9FIRM</name>
<dbReference type="InterPro" id="IPR036291">
    <property type="entry name" value="NAD(P)-bd_dom_sf"/>
</dbReference>
<dbReference type="EMBL" id="CP035945">
    <property type="protein sequence ID" value="QBE96364.1"/>
    <property type="molecule type" value="Genomic_DNA"/>
</dbReference>
<proteinExistence type="inferred from homology"/>
<feature type="site" description="Increases basicity of active site Tyr" evidence="11">
    <location>
        <position position="106"/>
    </location>
</feature>
<dbReference type="Pfam" id="PF02056">
    <property type="entry name" value="Glyco_hydro_4"/>
    <property type="match status" value="1"/>
</dbReference>
<organism evidence="14 15">
    <name type="scientific">Blautia producta</name>
    <dbReference type="NCBI Taxonomy" id="33035"/>
    <lineage>
        <taxon>Bacteria</taxon>
        <taxon>Bacillati</taxon>
        <taxon>Bacillota</taxon>
        <taxon>Clostridia</taxon>
        <taxon>Lachnospirales</taxon>
        <taxon>Lachnospiraceae</taxon>
        <taxon>Blautia</taxon>
    </lineage>
</organism>
<dbReference type="PANTHER" id="PTHR32092">
    <property type="entry name" value="6-PHOSPHO-BETA-GLUCOSIDASE-RELATED"/>
    <property type="match status" value="1"/>
</dbReference>
<dbReference type="Proteomes" id="UP000289794">
    <property type="component" value="Chromosome"/>
</dbReference>
<sequence>MKIAVIGGAGVRTVIFINGLLKRYKKLHIDEVVLYDIQEEKQRIIERLCRHVVERKQEDLKVWAAKTPREALEGADYVVTTLRVGGDHSRVMDEKIALEHGVIGQETTGVGGFSMAVRTIPVLLEYCRLIEKYAPDAWIFNFTNPSGLVTQALRSAGYDRVIGICDAPSSTKYRMAAWLGVKEEDLYVEFFGLNHLSWIRSVKKEGEEILPKLLADDSFLGEIQEFAMFDPKLLRLMELLPNEYLYYYYHREKALANIQRAGAARGETIEEINRRMMEELKSMDIDADPEGALQVFLYYMQLRENSYMSIESGAAKRPTAEKGSLEVPDGMGYAGVMLDCIEGMQSKEGKYLVLSVENRGCIPGLADSDVVEVTCRVSSEGICPVPAVRVPRQCDILMQLIKNYECLTVEAVRKGSYEYAAQALMLHPLVNSWSLARELLEAYDKAYGGLFGKE</sequence>
<gene>
    <name evidence="14" type="primary">chbF</name>
    <name evidence="14" type="ORF">PMF13cell1_01908</name>
</gene>
<dbReference type="Gene3D" id="3.40.50.720">
    <property type="entry name" value="NAD(P)-binding Rossmann-like Domain"/>
    <property type="match status" value="1"/>
</dbReference>
<dbReference type="InterPro" id="IPR001088">
    <property type="entry name" value="Glyco_hydro_4"/>
</dbReference>
<feature type="binding site" evidence="10">
    <location>
        <position position="165"/>
    </location>
    <ligand>
        <name>Mn(2+)</name>
        <dbReference type="ChEBI" id="CHEBI:29035"/>
    </ligand>
</feature>
<evidence type="ECO:0000256" key="8">
    <source>
        <dbReference type="PIRSR" id="PIRSR601088-1"/>
    </source>
</evidence>
<evidence type="ECO:0000256" key="9">
    <source>
        <dbReference type="PIRSR" id="PIRSR601088-2"/>
    </source>
</evidence>
<evidence type="ECO:0000256" key="1">
    <source>
        <dbReference type="ARBA" id="ARBA00010141"/>
    </source>
</evidence>
<feature type="binding site" evidence="9">
    <location>
        <position position="90"/>
    </location>
    <ligand>
        <name>substrate</name>
    </ligand>
</feature>
<dbReference type="Gene3D" id="3.90.110.10">
    <property type="entry name" value="Lactate dehydrogenase/glycoside hydrolase, family 4, C-terminal"/>
    <property type="match status" value="1"/>
</dbReference>
<evidence type="ECO:0000256" key="12">
    <source>
        <dbReference type="RuleBase" id="RU361152"/>
    </source>
</evidence>
<evidence type="ECO:0000256" key="3">
    <source>
        <dbReference type="ARBA" id="ARBA00022723"/>
    </source>
</evidence>
<dbReference type="PANTHER" id="PTHR32092:SF5">
    <property type="entry name" value="6-PHOSPHO-BETA-GLUCOSIDASE"/>
    <property type="match status" value="1"/>
</dbReference>
<keyword evidence="7 12" id="KW-0326">Glycosidase</keyword>
<evidence type="ECO:0000256" key="7">
    <source>
        <dbReference type="ARBA" id="ARBA00023295"/>
    </source>
</evidence>
<evidence type="ECO:0000256" key="2">
    <source>
        <dbReference type="ARBA" id="ARBA00011881"/>
    </source>
</evidence>
<dbReference type="KEGG" id="bpro:PMF13cell1_01908"/>
<dbReference type="RefSeq" id="WP_130182986.1">
    <property type="nucleotide sequence ID" value="NZ_CP035945.1"/>
</dbReference>
<dbReference type="SUPFAM" id="SSF56327">
    <property type="entry name" value="LDH C-terminal domain-like"/>
    <property type="match status" value="1"/>
</dbReference>
<evidence type="ECO:0000256" key="6">
    <source>
        <dbReference type="ARBA" id="ARBA00023211"/>
    </source>
</evidence>
<keyword evidence="6 10" id="KW-0464">Manganese</keyword>
<dbReference type="EC" id="3.2.1.86" evidence="14"/>
<evidence type="ECO:0000256" key="5">
    <source>
        <dbReference type="ARBA" id="ARBA00023027"/>
    </source>
</evidence>
<evidence type="ECO:0000313" key="15">
    <source>
        <dbReference type="Proteomes" id="UP000289794"/>
    </source>
</evidence>
<keyword evidence="10" id="KW-0533">Nickel</keyword>
<dbReference type="InterPro" id="IPR022616">
    <property type="entry name" value="Glyco_hydro_4_C"/>
</dbReference>
<feature type="binding site" evidence="9">
    <location>
        <position position="144"/>
    </location>
    <ligand>
        <name>substrate</name>
    </ligand>
</feature>
<dbReference type="GO" id="GO:0046872">
    <property type="term" value="F:metal ion binding"/>
    <property type="evidence" value="ECO:0007669"/>
    <property type="project" value="UniProtKB-KW"/>
</dbReference>
<evidence type="ECO:0000256" key="4">
    <source>
        <dbReference type="ARBA" id="ARBA00022801"/>
    </source>
</evidence>
<keyword evidence="3 10" id="KW-0479">Metal-binding</keyword>
<dbReference type="InterPro" id="IPR019802">
    <property type="entry name" value="GlycHydrolase_4_CS"/>
</dbReference>
<dbReference type="GO" id="GO:0005975">
    <property type="term" value="P:carbohydrate metabolic process"/>
    <property type="evidence" value="ECO:0007669"/>
    <property type="project" value="InterPro"/>
</dbReference>
<dbReference type="AlphaFoldDB" id="A0A4P6LV82"/>
<dbReference type="PRINTS" id="PR00732">
    <property type="entry name" value="GLHYDRLASE4"/>
</dbReference>
<keyword evidence="10" id="KW-0170">Cobalt</keyword>
<keyword evidence="4 12" id="KW-0378">Hydrolase</keyword>
<feature type="domain" description="Glycosyl hydrolase family 4 C-terminal" evidence="13">
    <location>
        <begin position="190"/>
        <end position="430"/>
    </location>
</feature>